<evidence type="ECO:0000256" key="1">
    <source>
        <dbReference type="SAM" id="MobiDB-lite"/>
    </source>
</evidence>
<keyword evidence="3" id="KW-1185">Reference proteome</keyword>
<evidence type="ECO:0000313" key="2">
    <source>
        <dbReference type="EMBL" id="KAK4012419.1"/>
    </source>
</evidence>
<organism evidence="2 3">
    <name type="scientific">Daphnia magna</name>
    <dbReference type="NCBI Taxonomy" id="35525"/>
    <lineage>
        <taxon>Eukaryota</taxon>
        <taxon>Metazoa</taxon>
        <taxon>Ecdysozoa</taxon>
        <taxon>Arthropoda</taxon>
        <taxon>Crustacea</taxon>
        <taxon>Branchiopoda</taxon>
        <taxon>Diplostraca</taxon>
        <taxon>Cladocera</taxon>
        <taxon>Anomopoda</taxon>
        <taxon>Daphniidae</taxon>
        <taxon>Daphnia</taxon>
    </lineage>
</organism>
<accession>A0ABQ9ZHN2</accession>
<proteinExistence type="predicted"/>
<dbReference type="EMBL" id="JAOYFB010000003">
    <property type="protein sequence ID" value="KAK4012419.1"/>
    <property type="molecule type" value="Genomic_DNA"/>
</dbReference>
<evidence type="ECO:0000313" key="3">
    <source>
        <dbReference type="Proteomes" id="UP001234178"/>
    </source>
</evidence>
<sequence length="522" mass="57743">MRDSRLCHGKSMDYLGNNKWSFERIPNVQSSWPQVTADQLIKCRLEEVTLETECANCTISSPIGDIPGGINGSVSHNLGTIVWKESLREAQQCILMLVETCIAQRYLTNKSEIERIRDVEQQLDFVYNTTNHPKSSEKSYKQVIEMEKVILRLHSLTDTNAHPSKPLEEDIENIADILRAEISGAAHSRDARDQTADGINGVAREIRALQCENRVLAHKTAIATAQHSGWLAASYLNLSTCSKLIVTGESISVYQCSPKNSTITTEIISCGPQPKLSDYTLDTKGWELTPYNPCYWHKNFVNINSRTQLLALSLHPALTPHPMSPTAAIADIIAAAKAEHSIDLGNPFHMSTLLSSLQKEKNVFLSVGSLIARYIPCCSFLSTCNPFTCFTKTSDNGIEEGHPTLLNPSNPSPPITIVNLPTSNQQLALEFFAPSAPFLQGEPPRNKFHRDALRQAHREAAMSYCREPLVQVARDKSPSVRKPGVLLTTSPKVSIPQSNDCPKIGEPNRPNIPGPPQRQGNH</sequence>
<dbReference type="Proteomes" id="UP001234178">
    <property type="component" value="Unassembled WGS sequence"/>
</dbReference>
<protein>
    <submittedName>
        <fullName evidence="2">Uncharacterized protein</fullName>
    </submittedName>
</protein>
<reference evidence="2 3" key="1">
    <citation type="journal article" date="2023" name="Nucleic Acids Res.">
        <title>The hologenome of Daphnia magna reveals possible DNA methylation and microbiome-mediated evolution of the host genome.</title>
        <authorList>
            <person name="Chaturvedi A."/>
            <person name="Li X."/>
            <person name="Dhandapani V."/>
            <person name="Marshall H."/>
            <person name="Kissane S."/>
            <person name="Cuenca-Cambronero M."/>
            <person name="Asole G."/>
            <person name="Calvet F."/>
            <person name="Ruiz-Romero M."/>
            <person name="Marangio P."/>
            <person name="Guigo R."/>
            <person name="Rago D."/>
            <person name="Mirbahai L."/>
            <person name="Eastwood N."/>
            <person name="Colbourne J.K."/>
            <person name="Zhou J."/>
            <person name="Mallon E."/>
            <person name="Orsini L."/>
        </authorList>
    </citation>
    <scope>NUCLEOTIDE SEQUENCE [LARGE SCALE GENOMIC DNA]</scope>
    <source>
        <strain evidence="2">LRV0_1</strain>
    </source>
</reference>
<feature type="compositionally biased region" description="Polar residues" evidence="1">
    <location>
        <begin position="487"/>
        <end position="500"/>
    </location>
</feature>
<comment type="caution">
    <text evidence="2">The sequence shown here is derived from an EMBL/GenBank/DDBJ whole genome shotgun (WGS) entry which is preliminary data.</text>
</comment>
<gene>
    <name evidence="2" type="ORF">OUZ56_021518</name>
</gene>
<feature type="region of interest" description="Disordered" evidence="1">
    <location>
        <begin position="475"/>
        <end position="522"/>
    </location>
</feature>
<name>A0ABQ9ZHN2_9CRUS</name>